<keyword evidence="1" id="KW-0472">Membrane</keyword>
<dbReference type="AlphaFoldDB" id="A0A9W7IQM0"/>
<organism evidence="2 3">
    <name type="scientific">Hibiscus trionum</name>
    <name type="common">Flower of an hour</name>
    <dbReference type="NCBI Taxonomy" id="183268"/>
    <lineage>
        <taxon>Eukaryota</taxon>
        <taxon>Viridiplantae</taxon>
        <taxon>Streptophyta</taxon>
        <taxon>Embryophyta</taxon>
        <taxon>Tracheophyta</taxon>
        <taxon>Spermatophyta</taxon>
        <taxon>Magnoliopsida</taxon>
        <taxon>eudicotyledons</taxon>
        <taxon>Gunneridae</taxon>
        <taxon>Pentapetalae</taxon>
        <taxon>rosids</taxon>
        <taxon>malvids</taxon>
        <taxon>Malvales</taxon>
        <taxon>Malvaceae</taxon>
        <taxon>Malvoideae</taxon>
        <taxon>Hibiscus</taxon>
    </lineage>
</organism>
<keyword evidence="1" id="KW-1133">Transmembrane helix</keyword>
<reference evidence="2" key="1">
    <citation type="submission" date="2023-05" db="EMBL/GenBank/DDBJ databases">
        <title>Genome and transcriptome analyses reveal genes involved in the formation of fine ridges on petal epidermal cells in Hibiscus trionum.</title>
        <authorList>
            <person name="Koshimizu S."/>
            <person name="Masuda S."/>
            <person name="Ishii T."/>
            <person name="Shirasu K."/>
            <person name="Hoshino A."/>
            <person name="Arita M."/>
        </authorList>
    </citation>
    <scope>NUCLEOTIDE SEQUENCE</scope>
    <source>
        <strain evidence="2">Hamamatsu line</strain>
    </source>
</reference>
<evidence type="ECO:0000313" key="2">
    <source>
        <dbReference type="EMBL" id="GMJ00360.1"/>
    </source>
</evidence>
<protein>
    <submittedName>
        <fullName evidence="2">Uncharacterized protein</fullName>
    </submittedName>
</protein>
<feature type="transmembrane region" description="Helical" evidence="1">
    <location>
        <begin position="45"/>
        <end position="67"/>
    </location>
</feature>
<gene>
    <name evidence="2" type="ORF">HRI_003705200</name>
</gene>
<sequence>MHVTTNKTGIRMASNIGIEAEETTTTMMLDNNLYKMVRQLASTNAVVLFSMSGCCMCTVTKCLLFWTRSWFDHHRARPPWSRS</sequence>
<comment type="caution">
    <text evidence="2">The sequence shown here is derived from an EMBL/GenBank/DDBJ whole genome shotgun (WGS) entry which is preliminary data.</text>
</comment>
<accession>A0A9W7IQM0</accession>
<evidence type="ECO:0000256" key="1">
    <source>
        <dbReference type="SAM" id="Phobius"/>
    </source>
</evidence>
<keyword evidence="1" id="KW-0812">Transmembrane</keyword>
<proteinExistence type="predicted"/>
<name>A0A9W7IQM0_HIBTR</name>
<dbReference type="EMBL" id="BSYR01000035">
    <property type="protein sequence ID" value="GMJ00360.1"/>
    <property type="molecule type" value="Genomic_DNA"/>
</dbReference>
<dbReference type="Proteomes" id="UP001165190">
    <property type="component" value="Unassembled WGS sequence"/>
</dbReference>
<dbReference type="Gene3D" id="3.40.30.10">
    <property type="entry name" value="Glutaredoxin"/>
    <property type="match status" value="1"/>
</dbReference>
<keyword evidence="3" id="KW-1185">Reference proteome</keyword>
<evidence type="ECO:0000313" key="3">
    <source>
        <dbReference type="Proteomes" id="UP001165190"/>
    </source>
</evidence>